<dbReference type="PROSITE" id="PS50011">
    <property type="entry name" value="PROTEIN_KINASE_DOM"/>
    <property type="match status" value="1"/>
</dbReference>
<dbReference type="Proteomes" id="UP001381693">
    <property type="component" value="Unassembled WGS sequence"/>
</dbReference>
<dbReference type="GO" id="GO:0031251">
    <property type="term" value="C:PAN complex"/>
    <property type="evidence" value="ECO:0007669"/>
    <property type="project" value="InterPro"/>
</dbReference>
<keyword evidence="6" id="KW-0175">Coiled coil</keyword>
<proteinExistence type="predicted"/>
<dbReference type="EMBL" id="JAXCGZ010017083">
    <property type="protein sequence ID" value="KAK7068916.1"/>
    <property type="molecule type" value="Genomic_DNA"/>
</dbReference>
<dbReference type="AlphaFoldDB" id="A0AAN8ZUD3"/>
<dbReference type="Gene3D" id="1.10.510.10">
    <property type="entry name" value="Transferase(Phosphotransferase) domain 1"/>
    <property type="match status" value="1"/>
</dbReference>
<feature type="region of interest" description="Disordered" evidence="7">
    <location>
        <begin position="119"/>
        <end position="173"/>
    </location>
</feature>
<keyword evidence="2" id="KW-0963">Cytoplasm</keyword>
<sequence>MDPLFLNLGIPQQSPAVVSSTPPGASQVNGLPQESKLATYISNRQSLPVSQQQQNPSLNKSLAALSLDGVGSRKVSVPSVGNIAEFVPGAGGAGLAHSSSTPSFHSLSGIGSPNLSTSNSLGFSSMTRSSPAASVASPQRPGSPQGSPARGRRSPRVAAGEEPNNTSGVPTYHENVGGTTYFFTAQDQQSFAAATAAPSPAPFSAPPPALVFPPYHILPSTPSHIHHLRSSNNPPHFFMGDDLRHDILERHAMTMAHIDPETIPDIPQEVDMYHELVPLEPQHAVNKSTIFGYATSVYKATNVKTGLHFCLYRIHGYRLSNVKVTQLVDLWKKLQHSSVTQLREVFTTKAFNDNSIVFVYDYHAGAETLTARHFNSPAALTANGWEGLVNSASVTTGTGAVDSSQRGIHKVMHHNSGNNTGLLSEPILWTYIIQLTGALRAIHTQGLACRTLDPSKIILTDGKTRIRINCCGIIDVLNFDPNASNPLANMPQYQQEDLMNLGKLMIALACNSVMAVQRDNISTAMELINRSYSRDLSLLVVCLLTSQRVKTINDVMPMIGARFYTALETITQKVDVYEIELAKEVHNGRLFRLLTKLNTIADRPE</sequence>
<keyword evidence="10" id="KW-1185">Reference proteome</keyword>
<accession>A0AAN8ZUD3</accession>
<dbReference type="SUPFAM" id="SSF56112">
    <property type="entry name" value="Protein kinase-like (PK-like)"/>
    <property type="match status" value="1"/>
</dbReference>
<evidence type="ECO:0000256" key="1">
    <source>
        <dbReference type="ARBA" id="ARBA00004496"/>
    </source>
</evidence>
<feature type="compositionally biased region" description="Polar residues" evidence="7">
    <location>
        <begin position="119"/>
        <end position="132"/>
    </location>
</feature>
<evidence type="ECO:0000256" key="5">
    <source>
        <dbReference type="ARBA" id="ARBA00022840"/>
    </source>
</evidence>
<evidence type="ECO:0000256" key="7">
    <source>
        <dbReference type="SAM" id="MobiDB-lite"/>
    </source>
</evidence>
<dbReference type="InterPro" id="IPR030844">
    <property type="entry name" value="PAN3"/>
</dbReference>
<evidence type="ECO:0000256" key="3">
    <source>
        <dbReference type="ARBA" id="ARBA00022664"/>
    </source>
</evidence>
<keyword evidence="5" id="KW-0067">ATP-binding</keyword>
<comment type="caution">
    <text evidence="9">The sequence shown here is derived from an EMBL/GenBank/DDBJ whole genome shotgun (WGS) entry which is preliminary data.</text>
</comment>
<dbReference type="Gene3D" id="1.20.5.5160">
    <property type="match status" value="1"/>
</dbReference>
<dbReference type="GO" id="GO:0006397">
    <property type="term" value="P:mRNA processing"/>
    <property type="evidence" value="ECO:0007669"/>
    <property type="project" value="UniProtKB-KW"/>
</dbReference>
<evidence type="ECO:0000313" key="10">
    <source>
        <dbReference type="Proteomes" id="UP001381693"/>
    </source>
</evidence>
<feature type="compositionally biased region" description="Low complexity" evidence="7">
    <location>
        <begin position="137"/>
        <end position="148"/>
    </location>
</feature>
<dbReference type="GO" id="GO:0000932">
    <property type="term" value="C:P-body"/>
    <property type="evidence" value="ECO:0007669"/>
    <property type="project" value="TreeGrafter"/>
</dbReference>
<keyword evidence="3" id="KW-0507">mRNA processing</keyword>
<reference evidence="9 10" key="1">
    <citation type="submission" date="2023-11" db="EMBL/GenBank/DDBJ databases">
        <title>Halocaridina rubra genome assembly.</title>
        <authorList>
            <person name="Smith C."/>
        </authorList>
    </citation>
    <scope>NUCLEOTIDE SEQUENCE [LARGE SCALE GENOMIC DNA]</scope>
    <source>
        <strain evidence="9">EP-1</strain>
        <tissue evidence="9">Whole</tissue>
    </source>
</reference>
<name>A0AAN8ZUD3_HALRR</name>
<protein>
    <submittedName>
        <fullName evidence="9">PAB-dependent poly(A)-specific ribonuclease subunit 3</fullName>
    </submittedName>
</protein>
<gene>
    <name evidence="9" type="primary">PAN3_1</name>
    <name evidence="9" type="ORF">SK128_028612</name>
</gene>
<dbReference type="GO" id="GO:0004672">
    <property type="term" value="F:protein kinase activity"/>
    <property type="evidence" value="ECO:0007669"/>
    <property type="project" value="InterPro"/>
</dbReference>
<evidence type="ECO:0000256" key="6">
    <source>
        <dbReference type="ARBA" id="ARBA00023054"/>
    </source>
</evidence>
<dbReference type="PANTHER" id="PTHR12272">
    <property type="entry name" value="DEADENYLATION COMPLEX SUBUNIT PAN3"/>
    <property type="match status" value="1"/>
</dbReference>
<dbReference type="GO" id="GO:0008143">
    <property type="term" value="F:poly(A) binding"/>
    <property type="evidence" value="ECO:0007669"/>
    <property type="project" value="TreeGrafter"/>
</dbReference>
<keyword evidence="4" id="KW-0547">Nucleotide-binding</keyword>
<dbReference type="PANTHER" id="PTHR12272:SF11">
    <property type="entry name" value="PAN2-PAN3 DEADENYLATION COMPLEX SUBUNIT PAN3"/>
    <property type="match status" value="1"/>
</dbReference>
<organism evidence="9 10">
    <name type="scientific">Halocaridina rubra</name>
    <name type="common">Hawaiian red shrimp</name>
    <dbReference type="NCBI Taxonomy" id="373956"/>
    <lineage>
        <taxon>Eukaryota</taxon>
        <taxon>Metazoa</taxon>
        <taxon>Ecdysozoa</taxon>
        <taxon>Arthropoda</taxon>
        <taxon>Crustacea</taxon>
        <taxon>Multicrustacea</taxon>
        <taxon>Malacostraca</taxon>
        <taxon>Eumalacostraca</taxon>
        <taxon>Eucarida</taxon>
        <taxon>Decapoda</taxon>
        <taxon>Pleocyemata</taxon>
        <taxon>Caridea</taxon>
        <taxon>Atyoidea</taxon>
        <taxon>Atyidae</taxon>
        <taxon>Halocaridina</taxon>
    </lineage>
</organism>
<feature type="domain" description="Protein kinase" evidence="8">
    <location>
        <begin position="283"/>
        <end position="605"/>
    </location>
</feature>
<dbReference type="Pfam" id="PF18101">
    <property type="entry name" value="Pan3_CK"/>
    <property type="match status" value="1"/>
</dbReference>
<evidence type="ECO:0000256" key="4">
    <source>
        <dbReference type="ARBA" id="ARBA00022741"/>
    </source>
</evidence>
<dbReference type="InterPro" id="IPR011009">
    <property type="entry name" value="Kinase-like_dom_sf"/>
</dbReference>
<evidence type="ECO:0000313" key="9">
    <source>
        <dbReference type="EMBL" id="KAK7068916.1"/>
    </source>
</evidence>
<dbReference type="InterPro" id="IPR041332">
    <property type="entry name" value="Pan3_CK"/>
</dbReference>
<comment type="subcellular location">
    <subcellularLocation>
        <location evidence="1">Cytoplasm</location>
    </subcellularLocation>
</comment>
<dbReference type="GO" id="GO:0005524">
    <property type="term" value="F:ATP binding"/>
    <property type="evidence" value="ECO:0007669"/>
    <property type="project" value="UniProtKB-KW"/>
</dbReference>
<evidence type="ECO:0000259" key="8">
    <source>
        <dbReference type="PROSITE" id="PS50011"/>
    </source>
</evidence>
<dbReference type="InterPro" id="IPR000719">
    <property type="entry name" value="Prot_kinase_dom"/>
</dbReference>
<dbReference type="GO" id="GO:0000289">
    <property type="term" value="P:nuclear-transcribed mRNA poly(A) tail shortening"/>
    <property type="evidence" value="ECO:0007669"/>
    <property type="project" value="InterPro"/>
</dbReference>
<evidence type="ECO:0000256" key="2">
    <source>
        <dbReference type="ARBA" id="ARBA00022490"/>
    </source>
</evidence>